<proteinExistence type="predicted"/>
<dbReference type="AlphaFoldDB" id="A0A9W8ZTZ6"/>
<accession>A0A9W8ZTZ6</accession>
<sequence>METRYIDDQFGDLVTGTLPTYNPVHGWTQGANCTGCGFRPDAQRAFNQSWYDTTHHTTDETRSVQFSFTGTSLDVFCIIPNPSNPGLTSTYNLTFELDGQPLEQTFTHESDLSNVFLFNTSVLSLENLTLAPHMFVMLAASTVVNSTLQFDYAMYT</sequence>
<organism evidence="1 2">
    <name type="scientific">Lentinula lateritia</name>
    <dbReference type="NCBI Taxonomy" id="40482"/>
    <lineage>
        <taxon>Eukaryota</taxon>
        <taxon>Fungi</taxon>
        <taxon>Dikarya</taxon>
        <taxon>Basidiomycota</taxon>
        <taxon>Agaricomycotina</taxon>
        <taxon>Agaricomycetes</taxon>
        <taxon>Agaricomycetidae</taxon>
        <taxon>Agaricales</taxon>
        <taxon>Marasmiineae</taxon>
        <taxon>Omphalotaceae</taxon>
        <taxon>Lentinula</taxon>
    </lineage>
</organism>
<gene>
    <name evidence="1" type="ORF">C8J55DRAFT_439368</name>
</gene>
<evidence type="ECO:0000313" key="1">
    <source>
        <dbReference type="EMBL" id="KAJ4466890.1"/>
    </source>
</evidence>
<dbReference type="EMBL" id="JANVFS010000043">
    <property type="protein sequence ID" value="KAJ4466890.1"/>
    <property type="molecule type" value="Genomic_DNA"/>
</dbReference>
<reference evidence="1" key="1">
    <citation type="submission" date="2022-08" db="EMBL/GenBank/DDBJ databases">
        <authorList>
            <consortium name="DOE Joint Genome Institute"/>
            <person name="Min B."/>
            <person name="Riley R."/>
            <person name="Sierra-Patev S."/>
            <person name="Naranjo-Ortiz M."/>
            <person name="Looney B."/>
            <person name="Konkel Z."/>
            <person name="Slot J.C."/>
            <person name="Sakamoto Y."/>
            <person name="Steenwyk J.L."/>
            <person name="Rokas A."/>
            <person name="Carro J."/>
            <person name="Camarero S."/>
            <person name="Ferreira P."/>
            <person name="Molpeceres G."/>
            <person name="Ruiz-Duenas F.J."/>
            <person name="Serrano A."/>
            <person name="Henrissat B."/>
            <person name="Drula E."/>
            <person name="Hughes K.W."/>
            <person name="Mata J.L."/>
            <person name="Ishikawa N.K."/>
            <person name="Vargas-Isla R."/>
            <person name="Ushijima S."/>
            <person name="Smith C.A."/>
            <person name="Ahrendt S."/>
            <person name="Andreopoulos W."/>
            <person name="He G."/>
            <person name="Labutti K."/>
            <person name="Lipzen A."/>
            <person name="Ng V."/>
            <person name="Sandor L."/>
            <person name="Barry K."/>
            <person name="Martinez A.T."/>
            <person name="Xiao Y."/>
            <person name="Gibbons J.G."/>
            <person name="Terashima K."/>
            <person name="Hibbett D.S."/>
            <person name="Grigoriev I.V."/>
        </authorList>
    </citation>
    <scope>NUCLEOTIDE SEQUENCE</scope>
    <source>
        <strain evidence="1">Sp2 HRB7682 ss15</strain>
    </source>
</reference>
<reference evidence="1" key="2">
    <citation type="journal article" date="2023" name="Proc. Natl. Acad. Sci. U.S.A.">
        <title>A global phylogenomic analysis of the shiitake genus Lentinula.</title>
        <authorList>
            <person name="Sierra-Patev S."/>
            <person name="Min B."/>
            <person name="Naranjo-Ortiz M."/>
            <person name="Looney B."/>
            <person name="Konkel Z."/>
            <person name="Slot J.C."/>
            <person name="Sakamoto Y."/>
            <person name="Steenwyk J.L."/>
            <person name="Rokas A."/>
            <person name="Carro J."/>
            <person name="Camarero S."/>
            <person name="Ferreira P."/>
            <person name="Molpeceres G."/>
            <person name="Ruiz-Duenas F.J."/>
            <person name="Serrano A."/>
            <person name="Henrissat B."/>
            <person name="Drula E."/>
            <person name="Hughes K.W."/>
            <person name="Mata J.L."/>
            <person name="Ishikawa N.K."/>
            <person name="Vargas-Isla R."/>
            <person name="Ushijima S."/>
            <person name="Smith C.A."/>
            <person name="Donoghue J."/>
            <person name="Ahrendt S."/>
            <person name="Andreopoulos W."/>
            <person name="He G."/>
            <person name="LaButti K."/>
            <person name="Lipzen A."/>
            <person name="Ng V."/>
            <person name="Riley R."/>
            <person name="Sandor L."/>
            <person name="Barry K."/>
            <person name="Martinez A.T."/>
            <person name="Xiao Y."/>
            <person name="Gibbons J.G."/>
            <person name="Terashima K."/>
            <person name="Grigoriev I.V."/>
            <person name="Hibbett D."/>
        </authorList>
    </citation>
    <scope>NUCLEOTIDE SEQUENCE</scope>
    <source>
        <strain evidence="1">Sp2 HRB7682 ss15</strain>
    </source>
</reference>
<evidence type="ECO:0000313" key="2">
    <source>
        <dbReference type="Proteomes" id="UP001150238"/>
    </source>
</evidence>
<comment type="caution">
    <text evidence="1">The sequence shown here is derived from an EMBL/GenBank/DDBJ whole genome shotgun (WGS) entry which is preliminary data.</text>
</comment>
<name>A0A9W8ZTZ6_9AGAR</name>
<protein>
    <submittedName>
        <fullName evidence="1">Uncharacterized protein</fullName>
    </submittedName>
</protein>
<dbReference type="Proteomes" id="UP001150238">
    <property type="component" value="Unassembled WGS sequence"/>
</dbReference>